<dbReference type="PANTHER" id="PTHR21483">
    <property type="entry name" value="RNA POLYMERASE II-ASSOCIATED PROTEIN 1"/>
    <property type="match status" value="1"/>
</dbReference>
<feature type="region of interest" description="Disordered" evidence="2">
    <location>
        <begin position="17"/>
        <end position="109"/>
    </location>
</feature>
<dbReference type="PANTHER" id="PTHR21483:SF18">
    <property type="entry name" value="RNA POLYMERASE II-ASSOCIATED PROTEIN 1"/>
    <property type="match status" value="1"/>
</dbReference>
<dbReference type="AlphaFoldDB" id="A0AAN7UPE7"/>
<dbReference type="Pfam" id="PF08620">
    <property type="entry name" value="RPAP1_C"/>
    <property type="match status" value="1"/>
</dbReference>
<dbReference type="InterPro" id="IPR013930">
    <property type="entry name" value="RPAP1_N"/>
</dbReference>
<feature type="domain" description="RPAP1 N-terminal" evidence="4">
    <location>
        <begin position="95"/>
        <end position="137"/>
    </location>
</feature>
<comment type="caution">
    <text evidence="5">The sequence shown here is derived from an EMBL/GenBank/DDBJ whole genome shotgun (WGS) entry which is preliminary data.</text>
</comment>
<protein>
    <submittedName>
        <fullName evidence="5">Uncharacterized protein</fullName>
    </submittedName>
</protein>
<name>A0AAN7UPE7_9PEZI</name>
<reference evidence="5 6" key="1">
    <citation type="submission" date="2023-10" db="EMBL/GenBank/DDBJ databases">
        <title>Draft genome sequence of Xylaria bambusicola isolate GMP-LS, the root and basal stem rot pathogen of sugarcane in Indonesia.</title>
        <authorList>
            <person name="Selvaraj P."/>
            <person name="Muralishankar V."/>
            <person name="Muruganantham S."/>
            <person name="Sp S."/>
            <person name="Haryani S."/>
            <person name="Lau K.J.X."/>
            <person name="Naqvi N.I."/>
        </authorList>
    </citation>
    <scope>NUCLEOTIDE SEQUENCE [LARGE SCALE GENOMIC DNA]</scope>
    <source>
        <strain evidence="5">GMP-LS</strain>
    </source>
</reference>
<evidence type="ECO:0000313" key="6">
    <source>
        <dbReference type="Proteomes" id="UP001305414"/>
    </source>
</evidence>
<evidence type="ECO:0000256" key="2">
    <source>
        <dbReference type="SAM" id="MobiDB-lite"/>
    </source>
</evidence>
<feature type="region of interest" description="Disordered" evidence="2">
    <location>
        <begin position="190"/>
        <end position="281"/>
    </location>
</feature>
<feature type="compositionally biased region" description="Polar residues" evidence="2">
    <location>
        <begin position="190"/>
        <end position="205"/>
    </location>
</feature>
<evidence type="ECO:0000313" key="5">
    <source>
        <dbReference type="EMBL" id="KAK5625129.1"/>
    </source>
</evidence>
<organism evidence="5 6">
    <name type="scientific">Xylaria bambusicola</name>
    <dbReference type="NCBI Taxonomy" id="326684"/>
    <lineage>
        <taxon>Eukaryota</taxon>
        <taxon>Fungi</taxon>
        <taxon>Dikarya</taxon>
        <taxon>Ascomycota</taxon>
        <taxon>Pezizomycotina</taxon>
        <taxon>Sordariomycetes</taxon>
        <taxon>Xylariomycetidae</taxon>
        <taxon>Xylariales</taxon>
        <taxon>Xylariaceae</taxon>
        <taxon>Xylaria</taxon>
    </lineage>
</organism>
<feature type="domain" description="RPAP1 C-terminal" evidence="3">
    <location>
        <begin position="329"/>
        <end position="395"/>
    </location>
</feature>
<evidence type="ECO:0000259" key="4">
    <source>
        <dbReference type="Pfam" id="PF08621"/>
    </source>
</evidence>
<accession>A0AAN7UPE7</accession>
<dbReference type="Pfam" id="PF08621">
    <property type="entry name" value="RPAP1_N"/>
    <property type="match status" value="1"/>
</dbReference>
<dbReference type="Proteomes" id="UP001305414">
    <property type="component" value="Unassembled WGS sequence"/>
</dbReference>
<keyword evidence="6" id="KW-1185">Reference proteome</keyword>
<dbReference type="GO" id="GO:0006366">
    <property type="term" value="P:transcription by RNA polymerase II"/>
    <property type="evidence" value="ECO:0007669"/>
    <property type="project" value="InterPro"/>
</dbReference>
<comment type="similarity">
    <text evidence="1">Belongs to the RPAP1 family.</text>
</comment>
<dbReference type="InterPro" id="IPR039913">
    <property type="entry name" value="RPAP1/Rba50"/>
</dbReference>
<dbReference type="InterPro" id="IPR013929">
    <property type="entry name" value="RPAP1_C"/>
</dbReference>
<feature type="compositionally biased region" description="Polar residues" evidence="2">
    <location>
        <begin position="55"/>
        <end position="71"/>
    </location>
</feature>
<gene>
    <name evidence="5" type="ORF">RRF57_000845</name>
</gene>
<proteinExistence type="inferred from homology"/>
<feature type="compositionally biased region" description="Basic residues" evidence="2">
    <location>
        <begin position="36"/>
        <end position="49"/>
    </location>
</feature>
<evidence type="ECO:0000256" key="1">
    <source>
        <dbReference type="ARBA" id="ARBA00009953"/>
    </source>
</evidence>
<sequence>MASSPFILDIKEKEITEAQVPSFPQIKPGTSGFPEHKKRNKPSAFKQKRQGLQPGRQTTKGSLTPPTSKTLRSSHHESQSISSSQSFMANEKINIDRENSQKLASMSPQEIEEARQELFSGLDSSTLERLLKRPNLDQAANMSNFSDLYLSSKLTPSTVAETGMETDDPPEIRVEDTSVIAGVNAAINQSLNEPSTANAQGNTKKTPPKPYVSDELDEREASAKQTSNPENHKPVVDDDSAPKAPPKEHIIDPSAPELEGAHWPRAPQPADLDPSDPNFLQNLHEKYFPSLPADPSKLAWMAPIPTPNSPADRDSPYYPGQDSLPVSALRFDFRGALLPPRISRAVPTSKGLHHHGEAPEAAGYTIRELARLARSAVPGQRCVAYQTLGRILYRLGGGEFGGVHPDDVSMGIWREFSEGAVLRSLHEEVGTEEGRGRGHRSARAYATEAIWLFEKGGWKDKLKKA</sequence>
<evidence type="ECO:0000259" key="3">
    <source>
        <dbReference type="Pfam" id="PF08620"/>
    </source>
</evidence>
<dbReference type="EMBL" id="JAWHQM010000002">
    <property type="protein sequence ID" value="KAK5625129.1"/>
    <property type="molecule type" value="Genomic_DNA"/>
</dbReference>